<name>I8UEM4_9BACL</name>
<dbReference type="EMBL" id="AKKV01000026">
    <property type="protein sequence ID" value="EIT85273.1"/>
    <property type="molecule type" value="Genomic_DNA"/>
</dbReference>
<evidence type="ECO:0000256" key="8">
    <source>
        <dbReference type="HAMAP-Rule" id="MF_01937"/>
    </source>
</evidence>
<comment type="function">
    <text evidence="8">Conversion of 1,4-dihydroxy-2-naphthoate (DHNA) to demethylmenaquinone (DMK).</text>
</comment>
<dbReference type="STRING" id="1196324.A374_11035"/>
<reference evidence="10 11" key="1">
    <citation type="journal article" date="2012" name="J. Bacteriol.">
        <title>Genome of Bacillus macauensis ZFHKF-1, a Long-Chain-Forming Bacterium.</title>
        <authorList>
            <person name="Cai L."/>
            <person name="Zhang T."/>
        </authorList>
    </citation>
    <scope>NUCLEOTIDE SEQUENCE [LARGE SCALE GENOMIC DNA]</scope>
    <source>
        <strain evidence="10 11">ZFHKF-1</strain>
    </source>
</reference>
<dbReference type="PIRSF" id="PIRSF005355">
    <property type="entry name" value="UBIAD1"/>
    <property type="match status" value="1"/>
</dbReference>
<keyword evidence="2 8" id="KW-0474">Menaquinone biosynthesis</keyword>
<dbReference type="GO" id="GO:0046428">
    <property type="term" value="F:1,4-dihydroxy-2-naphthoate polyprenyltransferase activity"/>
    <property type="evidence" value="ECO:0007669"/>
    <property type="project" value="UniProtKB-UniRule"/>
</dbReference>
<feature type="transmembrane region" description="Helical" evidence="8">
    <location>
        <begin position="37"/>
        <end position="58"/>
    </location>
</feature>
<keyword evidence="11" id="KW-1185">Reference proteome</keyword>
<comment type="subcellular location">
    <subcellularLocation>
        <location evidence="8">Cell membrane</location>
        <topology evidence="8">Multi-pass membrane protein</topology>
    </subcellularLocation>
    <subcellularLocation>
        <location evidence="1">Membrane</location>
        <topology evidence="1">Multi-pass membrane protein</topology>
    </subcellularLocation>
</comment>
<proteinExistence type="inferred from homology"/>
<dbReference type="InterPro" id="IPR004657">
    <property type="entry name" value="MenA"/>
</dbReference>
<keyword evidence="6 8" id="KW-1133">Transmembrane helix</keyword>
<feature type="transmembrane region" description="Helical" evidence="8">
    <location>
        <begin position="218"/>
        <end position="235"/>
    </location>
</feature>
<sequence>MLSPKTIFRSTRPFSLTASIIPILFGTILAIEKTSLSWGMFVATLVGALCMQCGTNLVNDYFDYVKGADQPGSLSPSGVIDRKEMTPRQVYITGLVFFLIATIIGIVLYVQTGPVILYIGIPALLIGYFYTASRFALAYNGLGELASGTTLGVLAIIGAYYVQTATVSGELILVSLPNAFLIMAILHANNLRDIDTDPLIHKITIAGLLGKTGARVEYYVLMFGAYLILALLVIFHALPLWSLLAFLTFPIAYKAVAIATKTWDPAELNKALGLTAMLHLSFGLLLSIGTWIGLYFFS</sequence>
<dbReference type="eggNOG" id="COG1575">
    <property type="taxonomic scope" value="Bacteria"/>
</dbReference>
<dbReference type="OrthoDB" id="9767568at2"/>
<accession>I8UEM4</accession>
<organism evidence="10 11">
    <name type="scientific">Fictibacillus macauensis ZFHKF-1</name>
    <dbReference type="NCBI Taxonomy" id="1196324"/>
    <lineage>
        <taxon>Bacteria</taxon>
        <taxon>Bacillati</taxon>
        <taxon>Bacillota</taxon>
        <taxon>Bacilli</taxon>
        <taxon>Bacillales</taxon>
        <taxon>Fictibacillaceae</taxon>
        <taxon>Fictibacillus</taxon>
    </lineage>
</organism>
<evidence type="ECO:0000256" key="7">
    <source>
        <dbReference type="ARBA" id="ARBA00023136"/>
    </source>
</evidence>
<protein>
    <recommendedName>
        <fullName evidence="8 9">1,4-dihydroxy-2-naphthoate octaprenyltransferase</fullName>
        <shortName evidence="8">DHNA-octaprenyltransferase</shortName>
        <ecNumber evidence="8 9">2.5.1.74</ecNumber>
    </recommendedName>
</protein>
<feature type="transmembrane region" description="Helical" evidence="8">
    <location>
        <begin position="90"/>
        <end position="109"/>
    </location>
</feature>
<evidence type="ECO:0000256" key="2">
    <source>
        <dbReference type="ARBA" id="ARBA00022428"/>
    </source>
</evidence>
<dbReference type="PANTHER" id="PTHR13929:SF0">
    <property type="entry name" value="UBIA PRENYLTRANSFERASE DOMAIN-CONTAINING PROTEIN 1"/>
    <property type="match status" value="1"/>
</dbReference>
<feature type="transmembrane region" description="Helical" evidence="8">
    <location>
        <begin position="145"/>
        <end position="162"/>
    </location>
</feature>
<dbReference type="CDD" id="cd13962">
    <property type="entry name" value="PT_UbiA_UBIAD1"/>
    <property type="match status" value="1"/>
</dbReference>
<gene>
    <name evidence="8" type="primary">menA</name>
    <name evidence="10" type="ORF">A374_11035</name>
</gene>
<comment type="pathway">
    <text evidence="8">Quinol/quinone metabolism; menaquinone biosynthesis; menaquinol from 1,4-dihydroxy-2-naphthoate: step 1/2.</text>
</comment>
<comment type="caution">
    <text evidence="10">The sequence shown here is derived from an EMBL/GenBank/DDBJ whole genome shotgun (WGS) entry which is preliminary data.</text>
</comment>
<feature type="transmembrane region" description="Helical" evidence="8">
    <location>
        <begin position="168"/>
        <end position="186"/>
    </location>
</feature>
<evidence type="ECO:0000256" key="6">
    <source>
        <dbReference type="ARBA" id="ARBA00022989"/>
    </source>
</evidence>
<dbReference type="NCBIfam" id="TIGR00751">
    <property type="entry name" value="menA"/>
    <property type="match status" value="1"/>
</dbReference>
<evidence type="ECO:0000256" key="4">
    <source>
        <dbReference type="ARBA" id="ARBA00022679"/>
    </source>
</evidence>
<dbReference type="InterPro" id="IPR000537">
    <property type="entry name" value="UbiA_prenyltransferase"/>
</dbReference>
<evidence type="ECO:0000256" key="1">
    <source>
        <dbReference type="ARBA" id="ARBA00004141"/>
    </source>
</evidence>
<dbReference type="InterPro" id="IPR026046">
    <property type="entry name" value="UBIAD1"/>
</dbReference>
<evidence type="ECO:0000313" key="10">
    <source>
        <dbReference type="EMBL" id="EIT85273.1"/>
    </source>
</evidence>
<evidence type="ECO:0000256" key="9">
    <source>
        <dbReference type="NCBIfam" id="TIGR00751"/>
    </source>
</evidence>
<feature type="transmembrane region" description="Helical" evidence="8">
    <location>
        <begin position="12"/>
        <end position="31"/>
    </location>
</feature>
<dbReference type="PANTHER" id="PTHR13929">
    <property type="entry name" value="1,4-DIHYDROXY-2-NAPHTHOATE OCTAPRENYLTRANSFERASE"/>
    <property type="match status" value="1"/>
</dbReference>
<dbReference type="HAMAP" id="MF_01937">
    <property type="entry name" value="MenA_1"/>
    <property type="match status" value="1"/>
</dbReference>
<keyword evidence="5 8" id="KW-0812">Transmembrane</keyword>
<comment type="catalytic activity">
    <reaction evidence="8">
        <text>an all-trans-polyprenyl diphosphate + 1,4-dihydroxy-2-naphthoate + H(+) = a 2-demethylmenaquinol + CO2 + diphosphate</text>
        <dbReference type="Rhea" id="RHEA:26478"/>
        <dbReference type="Rhea" id="RHEA-COMP:9563"/>
        <dbReference type="Rhea" id="RHEA-COMP:9564"/>
        <dbReference type="ChEBI" id="CHEBI:11173"/>
        <dbReference type="ChEBI" id="CHEBI:15378"/>
        <dbReference type="ChEBI" id="CHEBI:16526"/>
        <dbReference type="ChEBI" id="CHEBI:33019"/>
        <dbReference type="ChEBI" id="CHEBI:55437"/>
        <dbReference type="ChEBI" id="CHEBI:58914"/>
        <dbReference type="EC" id="2.5.1.74"/>
    </reaction>
</comment>
<evidence type="ECO:0000256" key="3">
    <source>
        <dbReference type="ARBA" id="ARBA00022475"/>
    </source>
</evidence>
<evidence type="ECO:0000256" key="5">
    <source>
        <dbReference type="ARBA" id="ARBA00022692"/>
    </source>
</evidence>
<dbReference type="GO" id="GO:0042371">
    <property type="term" value="P:vitamin K biosynthetic process"/>
    <property type="evidence" value="ECO:0007669"/>
    <property type="project" value="TreeGrafter"/>
</dbReference>
<comment type="similarity">
    <text evidence="8">Belongs to the MenA family. Type 1 subfamily.</text>
</comment>
<dbReference type="EC" id="2.5.1.74" evidence="8 9"/>
<dbReference type="Pfam" id="PF01040">
    <property type="entry name" value="UbiA"/>
    <property type="match status" value="1"/>
</dbReference>
<dbReference type="AlphaFoldDB" id="I8UEM4"/>
<keyword evidence="7 8" id="KW-0472">Membrane</keyword>
<keyword evidence="3 8" id="KW-1003">Cell membrane</keyword>
<dbReference type="Proteomes" id="UP000004080">
    <property type="component" value="Unassembled WGS sequence"/>
</dbReference>
<dbReference type="RefSeq" id="WP_007202291.1">
    <property type="nucleotide sequence ID" value="NZ_AKKV01000026.1"/>
</dbReference>
<feature type="transmembrane region" description="Helical" evidence="8">
    <location>
        <begin position="115"/>
        <end position="133"/>
    </location>
</feature>
<dbReference type="PATRIC" id="fig|1196324.3.peg.2261"/>
<dbReference type="GO" id="GO:0009234">
    <property type="term" value="P:menaquinone biosynthetic process"/>
    <property type="evidence" value="ECO:0007669"/>
    <property type="project" value="UniProtKB-UniRule"/>
</dbReference>
<dbReference type="UniPathway" id="UPA00079">
    <property type="reaction ID" value="UER00168"/>
</dbReference>
<dbReference type="InterPro" id="IPR044878">
    <property type="entry name" value="UbiA_sf"/>
</dbReference>
<dbReference type="Gene3D" id="1.10.357.140">
    <property type="entry name" value="UbiA prenyltransferase"/>
    <property type="match status" value="1"/>
</dbReference>
<dbReference type="GO" id="GO:0005886">
    <property type="term" value="C:plasma membrane"/>
    <property type="evidence" value="ECO:0007669"/>
    <property type="project" value="UniProtKB-SubCell"/>
</dbReference>
<evidence type="ECO:0000313" key="11">
    <source>
        <dbReference type="Proteomes" id="UP000004080"/>
    </source>
</evidence>
<feature type="transmembrane region" description="Helical" evidence="8">
    <location>
        <begin position="271"/>
        <end position="297"/>
    </location>
</feature>
<keyword evidence="4 8" id="KW-0808">Transferase</keyword>